<sequence length="255" mass="27736">MEAFLLLKPDCLRAGLSAHVEREIEAEGLEIRCRHRISLTPADIRYLWSEYSDDGHRLMLGLLDRYLGGGPSQVVTLAGPDAYEAARRVKRAIRWRFADGPFANVVHAAETPGELLRQSKLLLGWCERCSGVRPTVTFPEKELRPAGMPFEDIDPVLDALWAGLRGGLTRPEPVPLGGEGSVIVLGVDTAHSLDSTVTAVYRALPGVELGHAIELALHANRVGRYPIGTGSPAETVASLELLRANGIANCWTENC</sequence>
<evidence type="ECO:0000256" key="1">
    <source>
        <dbReference type="PROSITE-ProRule" id="PRU00706"/>
    </source>
</evidence>
<comment type="caution">
    <text evidence="2">The sequence shown here is derived from an EMBL/GenBank/DDBJ whole genome shotgun (WGS) entry which is preliminary data.</text>
</comment>
<dbReference type="InterPro" id="IPR036850">
    <property type="entry name" value="NDK-like_dom_sf"/>
</dbReference>
<comment type="similarity">
    <text evidence="1">Belongs to the NDK family.</text>
</comment>
<organism evidence="2 3">
    <name type="scientific">Longispora fulva</name>
    <dbReference type="NCBI Taxonomy" id="619741"/>
    <lineage>
        <taxon>Bacteria</taxon>
        <taxon>Bacillati</taxon>
        <taxon>Actinomycetota</taxon>
        <taxon>Actinomycetes</taxon>
        <taxon>Micromonosporales</taxon>
        <taxon>Micromonosporaceae</taxon>
        <taxon>Longispora</taxon>
    </lineage>
</organism>
<name>A0A8J7GMX6_9ACTN</name>
<gene>
    <name evidence="2" type="ORF">IW245_006964</name>
</gene>
<dbReference type="RefSeq" id="WP_197007280.1">
    <property type="nucleotide sequence ID" value="NZ_BONS01000019.1"/>
</dbReference>
<evidence type="ECO:0000313" key="2">
    <source>
        <dbReference type="EMBL" id="MBG6140770.1"/>
    </source>
</evidence>
<dbReference type="PROSITE" id="PS51374">
    <property type="entry name" value="NDPK_LIKE"/>
    <property type="match status" value="1"/>
</dbReference>
<protein>
    <submittedName>
        <fullName evidence="2">Nucleoside diphosphate kinase</fullName>
    </submittedName>
</protein>
<dbReference type="Gene3D" id="3.30.70.141">
    <property type="entry name" value="Nucleoside diphosphate kinase-like domain"/>
    <property type="match status" value="1"/>
</dbReference>
<dbReference type="AlphaFoldDB" id="A0A8J7GMX6"/>
<dbReference type="GO" id="GO:0016301">
    <property type="term" value="F:kinase activity"/>
    <property type="evidence" value="ECO:0007669"/>
    <property type="project" value="UniProtKB-KW"/>
</dbReference>
<comment type="caution">
    <text evidence="1">Lacks conserved residue(s) required for the propagation of feature annotation.</text>
</comment>
<accession>A0A8J7GMX6</accession>
<keyword evidence="2" id="KW-0808">Transferase</keyword>
<dbReference type="SUPFAM" id="SSF54919">
    <property type="entry name" value="Nucleoside diphosphate kinase, NDK"/>
    <property type="match status" value="1"/>
</dbReference>
<keyword evidence="3" id="KW-1185">Reference proteome</keyword>
<reference evidence="2" key="1">
    <citation type="submission" date="2020-11" db="EMBL/GenBank/DDBJ databases">
        <title>Sequencing the genomes of 1000 actinobacteria strains.</title>
        <authorList>
            <person name="Klenk H.-P."/>
        </authorList>
    </citation>
    <scope>NUCLEOTIDE SEQUENCE</scope>
    <source>
        <strain evidence="2">DSM 45356</strain>
    </source>
</reference>
<dbReference type="Proteomes" id="UP000622552">
    <property type="component" value="Unassembled WGS sequence"/>
</dbReference>
<dbReference type="EMBL" id="JADOUF010000001">
    <property type="protein sequence ID" value="MBG6140770.1"/>
    <property type="molecule type" value="Genomic_DNA"/>
</dbReference>
<evidence type="ECO:0000313" key="3">
    <source>
        <dbReference type="Proteomes" id="UP000622552"/>
    </source>
</evidence>
<proteinExistence type="inferred from homology"/>
<keyword evidence="2" id="KW-0418">Kinase</keyword>